<feature type="region of interest" description="Disordered" evidence="7">
    <location>
        <begin position="254"/>
        <end position="289"/>
    </location>
</feature>
<reference evidence="10" key="1">
    <citation type="submission" date="2022-12" db="EMBL/GenBank/DDBJ databases">
        <title>Draft genome assemblies for two species of Escallonia (Escalloniales).</title>
        <authorList>
            <person name="Chanderbali A."/>
            <person name="Dervinis C."/>
            <person name="Anghel I."/>
            <person name="Soltis D."/>
            <person name="Soltis P."/>
            <person name="Zapata F."/>
        </authorList>
    </citation>
    <scope>NUCLEOTIDE SEQUENCE</scope>
    <source>
        <strain evidence="10">UCBG92.1500</strain>
        <tissue evidence="10">Leaf</tissue>
    </source>
</reference>
<evidence type="ECO:0000313" key="11">
    <source>
        <dbReference type="Proteomes" id="UP001187471"/>
    </source>
</evidence>
<evidence type="ECO:0000256" key="3">
    <source>
        <dbReference type="ARBA" id="ARBA00022776"/>
    </source>
</evidence>
<dbReference type="GO" id="GO:0007062">
    <property type="term" value="P:sister chromatid cohesion"/>
    <property type="evidence" value="ECO:0007669"/>
    <property type="project" value="InterPro"/>
</dbReference>
<keyword evidence="3" id="KW-0498">Mitosis</keyword>
<dbReference type="GO" id="GO:0003682">
    <property type="term" value="F:chromatin binding"/>
    <property type="evidence" value="ECO:0007669"/>
    <property type="project" value="TreeGrafter"/>
</dbReference>
<feature type="compositionally biased region" description="Basic and acidic residues" evidence="7">
    <location>
        <begin position="479"/>
        <end position="489"/>
    </location>
</feature>
<dbReference type="SUPFAM" id="SSF46785">
    <property type="entry name" value="Winged helix' DNA-binding domain"/>
    <property type="match status" value="1"/>
</dbReference>
<dbReference type="InterPro" id="IPR036390">
    <property type="entry name" value="WH_DNA-bd_sf"/>
</dbReference>
<evidence type="ECO:0000256" key="6">
    <source>
        <dbReference type="ARBA" id="ARBA00064543"/>
    </source>
</evidence>
<dbReference type="GO" id="GO:0007059">
    <property type="term" value="P:chromosome segregation"/>
    <property type="evidence" value="ECO:0007669"/>
    <property type="project" value="UniProtKB-KW"/>
</dbReference>
<name>A0AA88R6N6_9ASTE</name>
<keyword evidence="5" id="KW-0539">Nucleus</keyword>
<protein>
    <submittedName>
        <fullName evidence="10">Uncharacterized protein</fullName>
    </submittedName>
</protein>
<dbReference type="PANTHER" id="PTHR12585:SF55">
    <property type="entry name" value="SISTER CHROMATID COHESION 1 PROTEIN 3"/>
    <property type="match status" value="1"/>
</dbReference>
<evidence type="ECO:0000256" key="4">
    <source>
        <dbReference type="ARBA" id="ARBA00022829"/>
    </source>
</evidence>
<evidence type="ECO:0000256" key="1">
    <source>
        <dbReference type="ARBA" id="ARBA00004123"/>
    </source>
</evidence>
<keyword evidence="11" id="KW-1185">Reference proteome</keyword>
<evidence type="ECO:0000259" key="8">
    <source>
        <dbReference type="Pfam" id="PF04824"/>
    </source>
</evidence>
<dbReference type="Pfam" id="PF04825">
    <property type="entry name" value="Rad21_Rec8_N"/>
    <property type="match status" value="1"/>
</dbReference>
<dbReference type="PANTHER" id="PTHR12585">
    <property type="entry name" value="SCC1 / RAD21 FAMILY MEMBER"/>
    <property type="match status" value="1"/>
</dbReference>
<proteinExistence type="inferred from homology"/>
<dbReference type="InterPro" id="IPR039781">
    <property type="entry name" value="Rad21/Rec8-like"/>
</dbReference>
<evidence type="ECO:0000313" key="10">
    <source>
        <dbReference type="EMBL" id="KAK2980303.1"/>
    </source>
</evidence>
<comment type="caution">
    <text evidence="10">The sequence shown here is derived from an EMBL/GenBank/DDBJ whole genome shotgun (WGS) entry which is preliminary data.</text>
</comment>
<sequence length="653" mass="73350">MFYSHTFLARKGPLGTVWCAAHLQSRLKKSEYASTNISKTVECILYPEVPIALRMSGHLLLGVVRIYEKKVEYLHQDCKFLLIGFRKAFAPSEVNLPEDATHAPFHSVTLPDKFELDALDLDDDYYHEGSYNKHLRSPEDITLADQIPTGRDPFVAIAIGEDGPRDSSNFDDAVGYGPRQVEEDSPSIPDGNTGFQDPGSSIQRTPIVGSGSENLPIEILRKTVPEFPFENVPKMLGLPEDRLERDPYLENIFKEKDTSSPEMAEILVPDPPQQSQKLPSASSERENFDSHISLERASSELALRSTPPLDQPQARLRKRKLRFDESTVLSNEYAFSRKTIIDMALENSGDLVRKRKESPCSTLDIWNLTKRLKKDKVFFEPLLTGLCSDLCNIYKNEFSTIRPHLVSSEESRPEPSVVQSPERIRNYEGPDGSNVFPEPMHSSIRSMPSPFRGGDFTPPNGSSLGSPSDQVGKTVPTPESERETPRTLEELRGFESTGLSDIPELMDSAEEDLAFLEQDNTPAGLQGTPEVEFVLRKHNETPEVHTLSVRTRVVAQFLKGKSSASPFSDDVHEVLSLNKILEGKRRKVCARMVFETLVLRSRGLVDLEQEEPYGDISLKVTTKLSKGQFSRQAYYPGCMDMVAKLLREQENFV</sequence>
<comment type="subunit">
    <text evidence="6">Component of the cohesin complex.</text>
</comment>
<dbReference type="CDD" id="cd21793">
    <property type="entry name" value="Rad21_Rec8_M_AtSYN1-like"/>
    <property type="match status" value="1"/>
</dbReference>
<evidence type="ECO:0000259" key="9">
    <source>
        <dbReference type="Pfam" id="PF04825"/>
    </source>
</evidence>
<feature type="region of interest" description="Disordered" evidence="7">
    <location>
        <begin position="406"/>
        <end position="489"/>
    </location>
</feature>
<dbReference type="Proteomes" id="UP001187471">
    <property type="component" value="Unassembled WGS sequence"/>
</dbReference>
<dbReference type="EMBL" id="JAVXUO010001649">
    <property type="protein sequence ID" value="KAK2980303.1"/>
    <property type="molecule type" value="Genomic_DNA"/>
</dbReference>
<feature type="region of interest" description="Disordered" evidence="7">
    <location>
        <begin position="178"/>
        <end position="210"/>
    </location>
</feature>
<dbReference type="Pfam" id="PF04824">
    <property type="entry name" value="Rad21_Rec8"/>
    <property type="match status" value="1"/>
</dbReference>
<dbReference type="GO" id="GO:0008278">
    <property type="term" value="C:cohesin complex"/>
    <property type="evidence" value="ECO:0007669"/>
    <property type="project" value="InterPro"/>
</dbReference>
<feature type="compositionally biased region" description="Polar residues" evidence="7">
    <location>
        <begin position="459"/>
        <end position="471"/>
    </location>
</feature>
<feature type="domain" description="Rad21/Rec8-like protein C-terminal eukaryotic" evidence="8">
    <location>
        <begin position="573"/>
        <end position="623"/>
    </location>
</feature>
<dbReference type="AlphaFoldDB" id="A0AA88R6N6"/>
<feature type="domain" description="Rad21/Rec8-like protein N-terminal" evidence="9">
    <location>
        <begin position="1"/>
        <end position="101"/>
    </location>
</feature>
<evidence type="ECO:0000256" key="2">
    <source>
        <dbReference type="ARBA" id="ARBA00009870"/>
    </source>
</evidence>
<comment type="subcellular location">
    <subcellularLocation>
        <location evidence="1">Nucleus</location>
    </subcellularLocation>
</comment>
<comment type="similarity">
    <text evidence="2">Belongs to the rad21 family.</text>
</comment>
<dbReference type="InterPro" id="IPR023093">
    <property type="entry name" value="ScpA-like_C"/>
</dbReference>
<keyword evidence="3" id="KW-0131">Cell cycle</keyword>
<feature type="compositionally biased region" description="Polar residues" evidence="7">
    <location>
        <begin position="273"/>
        <end position="282"/>
    </location>
</feature>
<dbReference type="Gene3D" id="1.10.10.580">
    <property type="entry name" value="Structural maintenance of chromosome 1. Chain E"/>
    <property type="match status" value="1"/>
</dbReference>
<evidence type="ECO:0000256" key="7">
    <source>
        <dbReference type="SAM" id="MobiDB-lite"/>
    </source>
</evidence>
<keyword evidence="3" id="KW-0132">Cell division</keyword>
<keyword evidence="4" id="KW-0159">Chromosome partition</keyword>
<accession>A0AA88R6N6</accession>
<gene>
    <name evidence="10" type="ORF">RJ640_028974</name>
</gene>
<organism evidence="10 11">
    <name type="scientific">Escallonia rubra</name>
    <dbReference type="NCBI Taxonomy" id="112253"/>
    <lineage>
        <taxon>Eukaryota</taxon>
        <taxon>Viridiplantae</taxon>
        <taxon>Streptophyta</taxon>
        <taxon>Embryophyta</taxon>
        <taxon>Tracheophyta</taxon>
        <taxon>Spermatophyta</taxon>
        <taxon>Magnoliopsida</taxon>
        <taxon>eudicotyledons</taxon>
        <taxon>Gunneridae</taxon>
        <taxon>Pentapetalae</taxon>
        <taxon>asterids</taxon>
        <taxon>campanulids</taxon>
        <taxon>Escalloniales</taxon>
        <taxon>Escalloniaceae</taxon>
        <taxon>Escallonia</taxon>
    </lineage>
</organism>
<dbReference type="FunFam" id="1.10.10.580:FF:000002">
    <property type="entry name" value="Sister chromatid cohesion 1 protein 4"/>
    <property type="match status" value="1"/>
</dbReference>
<feature type="compositionally biased region" description="Polar residues" evidence="7">
    <location>
        <begin position="193"/>
        <end position="204"/>
    </location>
</feature>
<dbReference type="GO" id="GO:0005634">
    <property type="term" value="C:nucleus"/>
    <property type="evidence" value="ECO:0007669"/>
    <property type="project" value="UniProtKB-SubCell"/>
</dbReference>
<dbReference type="InterPro" id="IPR006910">
    <property type="entry name" value="Rad21_Rec8_N"/>
</dbReference>
<dbReference type="InterPro" id="IPR006909">
    <property type="entry name" value="Rad21/Rec8_C_eu"/>
</dbReference>
<dbReference type="GO" id="GO:1990414">
    <property type="term" value="P:replication-born double-strand break repair via sister chromatid exchange"/>
    <property type="evidence" value="ECO:0007669"/>
    <property type="project" value="TreeGrafter"/>
</dbReference>
<evidence type="ECO:0000256" key="5">
    <source>
        <dbReference type="ARBA" id="ARBA00023242"/>
    </source>
</evidence>